<evidence type="ECO:0000259" key="6">
    <source>
        <dbReference type="PROSITE" id="PS50209"/>
    </source>
</evidence>
<name>A0A671Y9R5_SPAAU</name>
<sequence length="172" mass="20151">MFFVTYCRSHTPFSLDSAHLFLFVSFLQNLKLRHKSRFPNFFEVYIKKPDTDFTLSLAQKNERQSVWTREIRKDEYQSTGHKQVEHFVDKHQCDLIARVCNTGPILDNLLREGVIQQEDYDTIGTIPTTQERMRKLFSGPLKAGGQAAKDVFCRILEEKESYLVADLKRKET</sequence>
<dbReference type="GO" id="GO:0045087">
    <property type="term" value="P:innate immune response"/>
    <property type="evidence" value="ECO:0007669"/>
    <property type="project" value="UniProtKB-KW"/>
</dbReference>
<dbReference type="Pfam" id="PF00619">
    <property type="entry name" value="CARD"/>
    <property type="match status" value="1"/>
</dbReference>
<keyword evidence="8" id="KW-1185">Reference proteome</keyword>
<dbReference type="PANTHER" id="PTHR46985">
    <property type="entry name" value="NACHT, LRR AND PYD DOMAINS-CONTAINING PROTEIN 1"/>
    <property type="match status" value="1"/>
</dbReference>
<evidence type="ECO:0000256" key="1">
    <source>
        <dbReference type="ARBA" id="ARBA00004514"/>
    </source>
</evidence>
<evidence type="ECO:0000256" key="2">
    <source>
        <dbReference type="ARBA" id="ARBA00022490"/>
    </source>
</evidence>
<evidence type="ECO:0000313" key="8">
    <source>
        <dbReference type="Proteomes" id="UP000472265"/>
    </source>
</evidence>
<dbReference type="InterPro" id="IPR011029">
    <property type="entry name" value="DEATH-like_dom_sf"/>
</dbReference>
<evidence type="ECO:0000256" key="4">
    <source>
        <dbReference type="ARBA" id="ARBA00022859"/>
    </source>
</evidence>
<reference evidence="7" key="1">
    <citation type="submission" date="2021-04" db="EMBL/GenBank/DDBJ databases">
        <authorList>
            <consortium name="Wellcome Sanger Institute Data Sharing"/>
        </authorList>
    </citation>
    <scope>NUCLEOTIDE SEQUENCE [LARGE SCALE GENOMIC DNA]</scope>
</reference>
<accession>A0A671Y9R5</accession>
<dbReference type="RefSeq" id="XP_030251039.1">
    <property type="nucleotide sequence ID" value="XM_030395179.1"/>
</dbReference>
<proteinExistence type="predicted"/>
<dbReference type="InterPro" id="IPR001315">
    <property type="entry name" value="CARD"/>
</dbReference>
<keyword evidence="4" id="KW-0391">Immunity</keyword>
<keyword evidence="2" id="KW-0963">Cytoplasm</keyword>
<dbReference type="SUPFAM" id="SSF47986">
    <property type="entry name" value="DEATH domain"/>
    <property type="match status" value="1"/>
</dbReference>
<dbReference type="OrthoDB" id="8888059at2759"/>
<evidence type="ECO:0000256" key="5">
    <source>
        <dbReference type="ARBA" id="ARBA00023198"/>
    </source>
</evidence>
<comment type="subcellular location">
    <subcellularLocation>
        <location evidence="1">Cytoplasm</location>
        <location evidence="1">Cytosol</location>
    </subcellularLocation>
</comment>
<protein>
    <submittedName>
        <fullName evidence="7">Apoptosis-associated speck-like protein containing a CARD</fullName>
    </submittedName>
</protein>
<gene>
    <name evidence="7" type="primary">LOC115568099</name>
</gene>
<dbReference type="Gene3D" id="1.10.533.10">
    <property type="entry name" value="Death Domain, Fas"/>
    <property type="match status" value="1"/>
</dbReference>
<dbReference type="InterPro" id="IPR051249">
    <property type="entry name" value="NLRP_Inflammasome"/>
</dbReference>
<keyword evidence="5" id="KW-0395">Inflammatory response</keyword>
<keyword evidence="3" id="KW-0399">Innate immunity</keyword>
<dbReference type="Pfam" id="PF23679">
    <property type="entry name" value="UPA-FIIND"/>
    <property type="match status" value="1"/>
</dbReference>
<organism evidence="7 8">
    <name type="scientific">Sparus aurata</name>
    <name type="common">Gilthead sea bream</name>
    <dbReference type="NCBI Taxonomy" id="8175"/>
    <lineage>
        <taxon>Eukaryota</taxon>
        <taxon>Metazoa</taxon>
        <taxon>Chordata</taxon>
        <taxon>Craniata</taxon>
        <taxon>Vertebrata</taxon>
        <taxon>Euteleostomi</taxon>
        <taxon>Actinopterygii</taxon>
        <taxon>Neopterygii</taxon>
        <taxon>Teleostei</taxon>
        <taxon>Neoteleostei</taxon>
        <taxon>Acanthomorphata</taxon>
        <taxon>Eupercaria</taxon>
        <taxon>Spariformes</taxon>
        <taxon>Sparidae</taxon>
        <taxon>Sparus</taxon>
    </lineage>
</organism>
<evidence type="ECO:0000313" key="7">
    <source>
        <dbReference type="Ensembl" id="ENSSAUP00010057892.1"/>
    </source>
</evidence>
<reference evidence="7" key="2">
    <citation type="submission" date="2025-08" db="UniProtKB">
        <authorList>
            <consortium name="Ensembl"/>
        </authorList>
    </citation>
    <scope>IDENTIFICATION</scope>
</reference>
<reference evidence="7" key="3">
    <citation type="submission" date="2025-09" db="UniProtKB">
        <authorList>
            <consortium name="Ensembl"/>
        </authorList>
    </citation>
    <scope>IDENTIFICATION</scope>
</reference>
<dbReference type="GO" id="GO:0042981">
    <property type="term" value="P:regulation of apoptotic process"/>
    <property type="evidence" value="ECO:0007669"/>
    <property type="project" value="InterPro"/>
</dbReference>
<dbReference type="CDD" id="cd08330">
    <property type="entry name" value="CARD_ASC_NALP1"/>
    <property type="match status" value="1"/>
</dbReference>
<dbReference type="AlphaFoldDB" id="A0A671Y9R5"/>
<dbReference type="GO" id="GO:0005829">
    <property type="term" value="C:cytosol"/>
    <property type="evidence" value="ECO:0007669"/>
    <property type="project" value="UniProtKB-SubCell"/>
</dbReference>
<dbReference type="InterPro" id="IPR033516">
    <property type="entry name" value="CARD8/ASC/NALP1_CARD"/>
</dbReference>
<dbReference type="InterPro" id="IPR025307">
    <property type="entry name" value="FIIND_dom"/>
</dbReference>
<feature type="domain" description="CARD" evidence="6">
    <location>
        <begin position="80"/>
        <end position="171"/>
    </location>
</feature>
<dbReference type="GeneTree" id="ENSGT01100000263761"/>
<dbReference type="Ensembl" id="ENSSAUT00010060780.1">
    <property type="protein sequence ID" value="ENSSAUP00010057892.1"/>
    <property type="gene ID" value="ENSSAUG00010023658.1"/>
</dbReference>
<evidence type="ECO:0000256" key="3">
    <source>
        <dbReference type="ARBA" id="ARBA00022588"/>
    </source>
</evidence>
<dbReference type="Proteomes" id="UP000472265">
    <property type="component" value="Chromosome 17"/>
</dbReference>
<dbReference type="GeneID" id="115568099"/>
<dbReference type="PANTHER" id="PTHR46985:SF2">
    <property type="entry name" value="APOPTOSIS-ASSOCIATED SPECK-LIKE PROTEIN CONTAINING A CARD"/>
    <property type="match status" value="1"/>
</dbReference>
<dbReference type="PROSITE" id="PS50209">
    <property type="entry name" value="CARD"/>
    <property type="match status" value="1"/>
</dbReference>
<dbReference type="GO" id="GO:0006954">
    <property type="term" value="P:inflammatory response"/>
    <property type="evidence" value="ECO:0007669"/>
    <property type="project" value="UniProtKB-KW"/>
</dbReference>